<feature type="domain" description="Calcineurin-like phosphoesterase" evidence="2">
    <location>
        <begin position="87"/>
        <end position="326"/>
    </location>
</feature>
<feature type="compositionally biased region" description="Low complexity" evidence="1">
    <location>
        <begin position="51"/>
        <end position="60"/>
    </location>
</feature>
<dbReference type="InterPro" id="IPR004843">
    <property type="entry name" value="Calcineurin-like_PHP"/>
</dbReference>
<dbReference type="EMBL" id="AXCR01000005">
    <property type="protein sequence ID" value="KJR87246.1"/>
    <property type="molecule type" value="Genomic_DNA"/>
</dbReference>
<protein>
    <submittedName>
        <fullName evidence="3">Ser/Thr protein phosphatase superfamily</fullName>
    </submittedName>
</protein>
<feature type="region of interest" description="Disordered" evidence="1">
    <location>
        <begin position="1"/>
        <end position="74"/>
    </location>
</feature>
<dbReference type="OrthoDB" id="550558at2759"/>
<gene>
    <name evidence="3" type="ORF">SPSK_01814</name>
</gene>
<dbReference type="Gene3D" id="3.60.21.10">
    <property type="match status" value="1"/>
</dbReference>
<comment type="caution">
    <text evidence="3">The sequence shown here is derived from an EMBL/GenBank/DDBJ whole genome shotgun (WGS) entry which is preliminary data.</text>
</comment>
<reference evidence="3 4" key="2">
    <citation type="journal article" date="2015" name="Eukaryot. Cell">
        <title>Asexual propagation of a virulent clone complex in a human and feline outbreak of sporotrichosis.</title>
        <authorList>
            <person name="Teixeira Mde M."/>
            <person name="Rodrigues A.M."/>
            <person name="Tsui C.K."/>
            <person name="de Almeida L.G."/>
            <person name="Van Diepeningen A.D."/>
            <person name="van den Ende B.G."/>
            <person name="Fernandes G.F."/>
            <person name="Kano R."/>
            <person name="Hamelin R.C."/>
            <person name="Lopes-Bezerra L.M."/>
            <person name="Vasconcelos A.T."/>
            <person name="de Hoog S."/>
            <person name="de Camargo Z.P."/>
            <person name="Felipe M.S."/>
        </authorList>
    </citation>
    <scope>NUCLEOTIDE SEQUENCE [LARGE SCALE GENOMIC DNA]</scope>
    <source>
        <strain evidence="3 4">1099-18</strain>
    </source>
</reference>
<evidence type="ECO:0000259" key="2">
    <source>
        <dbReference type="Pfam" id="PF00149"/>
    </source>
</evidence>
<reference evidence="3 4" key="1">
    <citation type="journal article" date="2014" name="BMC Genomics">
        <title>Comparative genomics of the major fungal agents of human and animal Sporotrichosis: Sporothrix schenckii and Sporothrix brasiliensis.</title>
        <authorList>
            <person name="Teixeira M.M."/>
            <person name="de Almeida L.G."/>
            <person name="Kubitschek-Barreira P."/>
            <person name="Alves F.L."/>
            <person name="Kioshima E.S."/>
            <person name="Abadio A.K."/>
            <person name="Fernandes L."/>
            <person name="Derengowski L.S."/>
            <person name="Ferreira K.S."/>
            <person name="Souza R.C."/>
            <person name="Ruiz J.C."/>
            <person name="de Andrade N.C."/>
            <person name="Paes H.C."/>
            <person name="Nicola A.M."/>
            <person name="Albuquerque P."/>
            <person name="Gerber A.L."/>
            <person name="Martins V.P."/>
            <person name="Peconick L.D."/>
            <person name="Neto A.V."/>
            <person name="Chaucanez C.B."/>
            <person name="Silva P.A."/>
            <person name="Cunha O.L."/>
            <person name="de Oliveira F.F."/>
            <person name="dos Santos T.C."/>
            <person name="Barros A.L."/>
            <person name="Soares M.A."/>
            <person name="de Oliveira L.M."/>
            <person name="Marini M.M."/>
            <person name="Villalobos-Duno H."/>
            <person name="Cunha M.M."/>
            <person name="de Hoog S."/>
            <person name="da Silveira J.F."/>
            <person name="Henrissat B."/>
            <person name="Nino-Vega G.A."/>
            <person name="Cisalpino P.S."/>
            <person name="Mora-Montes H.M."/>
            <person name="Almeida S.R."/>
            <person name="Stajich J.E."/>
            <person name="Lopes-Bezerra L.M."/>
            <person name="Vasconcelos A.T."/>
            <person name="Felipe M.S."/>
        </authorList>
    </citation>
    <scope>NUCLEOTIDE SEQUENCE [LARGE SCALE GENOMIC DNA]</scope>
    <source>
        <strain evidence="3 4">1099-18</strain>
    </source>
</reference>
<dbReference type="VEuPathDB" id="FungiDB:SPSK_01814"/>
<sequence>MRQLNSFMELGQHVPVGLRHDPPSRHPRLPSKPGQDSLADWPSHNDSQRLSSHSSSHTIPAAPPTSPDARCATDADMASPGAMALQIVSDLHLEIHDDYDAYTITPHAPVLALLGDIGLVARHRDALAAFLARHLRQFEAILFVPGNHEAYHSSWPRTRQILQQFEDEVTARRDAGDRGLGDLVVMDRQAYRLPPPGPGPGHHKVVVLGCSLFSHVPPLGARPVQDGMNDFRLTAGWDVAAHNAAHQRDRQWLNEAVTSIERHGDPDLRIVIVSHWSPTGDARARDPRHGAARDDALASAFATDLLDDPCFRSPRVCAWAFGHTHYNCDFLVARDAIGAPPIRLLANQRGYAGAGAPKFDPAKVLLIE</sequence>
<evidence type="ECO:0000313" key="4">
    <source>
        <dbReference type="Proteomes" id="UP000033710"/>
    </source>
</evidence>
<name>A0A0F2MGF6_SPOSC</name>
<dbReference type="AlphaFoldDB" id="A0A0F2MGF6"/>
<organism evidence="3 4">
    <name type="scientific">Sporothrix schenckii 1099-18</name>
    <dbReference type="NCBI Taxonomy" id="1397361"/>
    <lineage>
        <taxon>Eukaryota</taxon>
        <taxon>Fungi</taxon>
        <taxon>Dikarya</taxon>
        <taxon>Ascomycota</taxon>
        <taxon>Pezizomycotina</taxon>
        <taxon>Sordariomycetes</taxon>
        <taxon>Sordariomycetidae</taxon>
        <taxon>Ophiostomatales</taxon>
        <taxon>Ophiostomataceae</taxon>
        <taxon>Sporothrix</taxon>
    </lineage>
</organism>
<dbReference type="GO" id="GO:0016787">
    <property type="term" value="F:hydrolase activity"/>
    <property type="evidence" value="ECO:0007669"/>
    <property type="project" value="InterPro"/>
</dbReference>
<dbReference type="PANTHER" id="PTHR37844:SF2">
    <property type="entry name" value="SER_THR PROTEIN PHOSPHATASE SUPERFAMILY (AFU_ORTHOLOGUE AFUA_1G14840)"/>
    <property type="match status" value="1"/>
</dbReference>
<evidence type="ECO:0000256" key="1">
    <source>
        <dbReference type="SAM" id="MobiDB-lite"/>
    </source>
</evidence>
<dbReference type="GeneID" id="27663993"/>
<dbReference type="Pfam" id="PF00149">
    <property type="entry name" value="Metallophos"/>
    <property type="match status" value="1"/>
</dbReference>
<proteinExistence type="predicted"/>
<evidence type="ECO:0000313" key="3">
    <source>
        <dbReference type="EMBL" id="KJR87246.1"/>
    </source>
</evidence>
<dbReference type="RefSeq" id="XP_016589922.1">
    <property type="nucleotide sequence ID" value="XM_016728716.1"/>
</dbReference>
<dbReference type="PANTHER" id="PTHR37844">
    <property type="entry name" value="SER/THR PROTEIN PHOSPHATASE SUPERFAMILY (AFU_ORTHOLOGUE AFUA_1G14840)"/>
    <property type="match status" value="1"/>
</dbReference>
<dbReference type="InterPro" id="IPR029052">
    <property type="entry name" value="Metallo-depent_PP-like"/>
</dbReference>
<dbReference type="Proteomes" id="UP000033710">
    <property type="component" value="Unassembled WGS sequence"/>
</dbReference>
<dbReference type="KEGG" id="ssck:SPSK_01814"/>
<dbReference type="SUPFAM" id="SSF56300">
    <property type="entry name" value="Metallo-dependent phosphatases"/>
    <property type="match status" value="1"/>
</dbReference>
<accession>A0A0F2MGF6</accession>